<evidence type="ECO:0000313" key="1">
    <source>
        <dbReference type="EMBL" id="KFE64283.1"/>
    </source>
</evidence>
<protein>
    <recommendedName>
        <fullName evidence="3">JAB domain-containing protein</fullName>
    </recommendedName>
</protein>
<dbReference type="AlphaFoldDB" id="A0A085W9C0"/>
<keyword evidence="2" id="KW-1185">Reference proteome</keyword>
<sequence>MSDPSAPDSRIYADYHSHPSITRFSPEDLQARRQRFYFRVMFNPICEVYVYDFQARTVLQLTDGKLVPIKYVTDDLRGE</sequence>
<dbReference type="Proteomes" id="UP000028725">
    <property type="component" value="Unassembled WGS sequence"/>
</dbReference>
<comment type="caution">
    <text evidence="1">The sequence shown here is derived from an EMBL/GenBank/DDBJ whole genome shotgun (WGS) entry which is preliminary data.</text>
</comment>
<accession>A0A085W9C0</accession>
<proteinExistence type="predicted"/>
<reference evidence="1 2" key="1">
    <citation type="submission" date="2014-04" db="EMBL/GenBank/DDBJ databases">
        <title>Genome assembly of Hyalangium minutum DSM 14724.</title>
        <authorList>
            <person name="Sharma G."/>
            <person name="Subramanian S."/>
        </authorList>
    </citation>
    <scope>NUCLEOTIDE SEQUENCE [LARGE SCALE GENOMIC DNA]</scope>
    <source>
        <strain evidence="1 2">DSM 14724</strain>
    </source>
</reference>
<evidence type="ECO:0008006" key="3">
    <source>
        <dbReference type="Google" id="ProtNLM"/>
    </source>
</evidence>
<organism evidence="1 2">
    <name type="scientific">Hyalangium minutum</name>
    <dbReference type="NCBI Taxonomy" id="394096"/>
    <lineage>
        <taxon>Bacteria</taxon>
        <taxon>Pseudomonadati</taxon>
        <taxon>Myxococcota</taxon>
        <taxon>Myxococcia</taxon>
        <taxon>Myxococcales</taxon>
        <taxon>Cystobacterineae</taxon>
        <taxon>Archangiaceae</taxon>
        <taxon>Hyalangium</taxon>
    </lineage>
</organism>
<dbReference type="EMBL" id="JMCB01000014">
    <property type="protein sequence ID" value="KFE64283.1"/>
    <property type="molecule type" value="Genomic_DNA"/>
</dbReference>
<gene>
    <name evidence="1" type="ORF">DB31_2077</name>
</gene>
<name>A0A085W9C0_9BACT</name>
<evidence type="ECO:0000313" key="2">
    <source>
        <dbReference type="Proteomes" id="UP000028725"/>
    </source>
</evidence>